<feature type="non-terminal residue" evidence="8">
    <location>
        <position position="434"/>
    </location>
</feature>
<feature type="transmembrane region" description="Helical" evidence="7">
    <location>
        <begin position="311"/>
        <end position="331"/>
    </location>
</feature>
<evidence type="ECO:0000256" key="5">
    <source>
        <dbReference type="ARBA" id="ARBA00023136"/>
    </source>
</evidence>
<dbReference type="GO" id="GO:0022857">
    <property type="term" value="F:transmembrane transporter activity"/>
    <property type="evidence" value="ECO:0007669"/>
    <property type="project" value="InterPro"/>
</dbReference>
<evidence type="ECO:0000256" key="2">
    <source>
        <dbReference type="ARBA" id="ARBA00022475"/>
    </source>
</evidence>
<feature type="transmembrane region" description="Helical" evidence="7">
    <location>
        <begin position="287"/>
        <end position="305"/>
    </location>
</feature>
<feature type="transmembrane region" description="Helical" evidence="7">
    <location>
        <begin position="352"/>
        <end position="374"/>
    </location>
</feature>
<feature type="transmembrane region" description="Helical" evidence="7">
    <location>
        <begin position="74"/>
        <end position="96"/>
    </location>
</feature>
<protein>
    <submittedName>
        <fullName evidence="8">Uncharacterized MFS-type transporter</fullName>
    </submittedName>
</protein>
<evidence type="ECO:0000256" key="3">
    <source>
        <dbReference type="ARBA" id="ARBA00022692"/>
    </source>
</evidence>
<dbReference type="SUPFAM" id="SSF103473">
    <property type="entry name" value="MFS general substrate transporter"/>
    <property type="match status" value="1"/>
</dbReference>
<dbReference type="Pfam" id="PF07690">
    <property type="entry name" value="MFS_1"/>
    <property type="match status" value="1"/>
</dbReference>
<feature type="transmembrane region" description="Helical" evidence="7">
    <location>
        <begin position="252"/>
        <end position="275"/>
    </location>
</feature>
<reference evidence="8" key="1">
    <citation type="submission" date="2020-02" db="EMBL/GenBank/DDBJ databases">
        <authorList>
            <person name="Meier V. D."/>
        </authorList>
    </citation>
    <scope>NUCLEOTIDE SEQUENCE</scope>
    <source>
        <strain evidence="8">AVDCRST_MAG41</strain>
    </source>
</reference>
<evidence type="ECO:0000313" key="8">
    <source>
        <dbReference type="EMBL" id="CAA9275294.1"/>
    </source>
</evidence>
<dbReference type="GO" id="GO:0005886">
    <property type="term" value="C:plasma membrane"/>
    <property type="evidence" value="ECO:0007669"/>
    <property type="project" value="UniProtKB-SubCell"/>
</dbReference>
<evidence type="ECO:0000256" key="6">
    <source>
        <dbReference type="SAM" id="MobiDB-lite"/>
    </source>
</evidence>
<organism evidence="8">
    <name type="scientific">uncultured Mycobacteriales bacterium</name>
    <dbReference type="NCBI Taxonomy" id="581187"/>
    <lineage>
        <taxon>Bacteria</taxon>
        <taxon>Bacillati</taxon>
        <taxon>Actinomycetota</taxon>
        <taxon>Actinomycetes</taxon>
        <taxon>Mycobacteriales</taxon>
        <taxon>environmental samples</taxon>
    </lineage>
</organism>
<feature type="transmembrane region" description="Helical" evidence="7">
    <location>
        <begin position="221"/>
        <end position="246"/>
    </location>
</feature>
<dbReference type="Gene3D" id="1.20.1250.20">
    <property type="entry name" value="MFS general substrate transporter like domains"/>
    <property type="match status" value="1"/>
</dbReference>
<keyword evidence="5 7" id="KW-0472">Membrane</keyword>
<name>A0A6J4JEF8_9ACTN</name>
<keyword evidence="3 7" id="KW-0812">Transmembrane</keyword>
<feature type="region of interest" description="Disordered" evidence="6">
    <location>
        <begin position="412"/>
        <end position="434"/>
    </location>
</feature>
<accession>A0A6J4JEF8</accession>
<dbReference type="InterPro" id="IPR036259">
    <property type="entry name" value="MFS_trans_sf"/>
</dbReference>
<feature type="transmembrane region" description="Helical" evidence="7">
    <location>
        <begin position="102"/>
        <end position="122"/>
    </location>
</feature>
<sequence length="434" mass="45755">MSLVHHPDFRRLWAADALSQVGTQITAIALPLLAIKVLDAGAFEVGLLTTFEFLAFLLIGLPAGAWVDRMRRRNVLVVADLGRAVLFGSLPLAWWLDLLTLWQVYLVALLTGACTVFFDVAYQSYLPHLVGREHLVEGNAKLQGTQSVAQVAGPTAGGLLVQALTAPYAILLDAVSFLWSALWVASIRTREPRPERVAGRNLVREVREGLAFVFGHQLLRVIAACTATANLFSNVAMTAFVVLLASPDELDLAAGTIGVLFSAGAVGGLLGALVARRFAGWVGQGPALWMSIGLQGPVTAAMPFVDRGWQLWLVGASFVVSGATVVVYNITQVSFRQLLCPERLLGRMNATIRFAVWGTIPIGALIGGVLGSTIGLRPTLWVAVAGSATAFLPVFLSPLRWMRELPTTYEPGGGAGTDAGAGSGPGPVGAGGGA</sequence>
<evidence type="ECO:0000256" key="7">
    <source>
        <dbReference type="SAM" id="Phobius"/>
    </source>
</evidence>
<keyword evidence="4 7" id="KW-1133">Transmembrane helix</keyword>
<dbReference type="CDD" id="cd06173">
    <property type="entry name" value="MFS_MefA_like"/>
    <property type="match status" value="1"/>
</dbReference>
<keyword evidence="2" id="KW-1003">Cell membrane</keyword>
<dbReference type="InterPro" id="IPR011701">
    <property type="entry name" value="MFS"/>
</dbReference>
<gene>
    <name evidence="8" type="ORF">AVDCRST_MAG41-3197</name>
</gene>
<dbReference type="EMBL" id="CADCTP010000292">
    <property type="protein sequence ID" value="CAA9275294.1"/>
    <property type="molecule type" value="Genomic_DNA"/>
</dbReference>
<dbReference type="AlphaFoldDB" id="A0A6J4JEF8"/>
<feature type="transmembrane region" description="Helical" evidence="7">
    <location>
        <begin position="47"/>
        <end position="67"/>
    </location>
</feature>
<evidence type="ECO:0000256" key="1">
    <source>
        <dbReference type="ARBA" id="ARBA00004651"/>
    </source>
</evidence>
<proteinExistence type="predicted"/>
<dbReference type="PANTHER" id="PTHR23513:SF6">
    <property type="entry name" value="MAJOR FACILITATOR SUPERFAMILY ASSOCIATED DOMAIN-CONTAINING PROTEIN"/>
    <property type="match status" value="1"/>
</dbReference>
<dbReference type="PANTHER" id="PTHR23513">
    <property type="entry name" value="INTEGRAL MEMBRANE EFFLUX PROTEIN-RELATED"/>
    <property type="match status" value="1"/>
</dbReference>
<comment type="subcellular location">
    <subcellularLocation>
        <location evidence="1">Cell membrane</location>
        <topology evidence="1">Multi-pass membrane protein</topology>
    </subcellularLocation>
</comment>
<evidence type="ECO:0000256" key="4">
    <source>
        <dbReference type="ARBA" id="ARBA00022989"/>
    </source>
</evidence>
<feature type="transmembrane region" description="Helical" evidence="7">
    <location>
        <begin position="12"/>
        <end position="35"/>
    </location>
</feature>
<feature type="transmembrane region" description="Helical" evidence="7">
    <location>
        <begin position="380"/>
        <end position="399"/>
    </location>
</feature>